<accession>A0A5C1YQD6</accession>
<dbReference type="OrthoDB" id="7281516at2"/>
<feature type="chain" id="PRO_5022774480" description="Secreted protein" evidence="1">
    <location>
        <begin position="27"/>
        <end position="141"/>
    </location>
</feature>
<dbReference type="RefSeq" id="WP_149278691.1">
    <property type="nucleotide sequence ID" value="NZ_CP043506.1"/>
</dbReference>
<evidence type="ECO:0000256" key="1">
    <source>
        <dbReference type="SAM" id="SignalP"/>
    </source>
</evidence>
<organism evidence="2 3">
    <name type="scientific">Acetobacter vaccinii</name>
    <dbReference type="NCBI Taxonomy" id="2592655"/>
    <lineage>
        <taxon>Bacteria</taxon>
        <taxon>Pseudomonadati</taxon>
        <taxon>Pseudomonadota</taxon>
        <taxon>Alphaproteobacteria</taxon>
        <taxon>Acetobacterales</taxon>
        <taxon>Acetobacteraceae</taxon>
        <taxon>Acetobacter</taxon>
    </lineage>
</organism>
<sequence>MSGFRFQAPFVAALAIACTLITPAMADEDGPPTPRDNSVNIQLQKELAVLHLKPDAASPACIDALRELHKTQDLLKKHAEEDQNPDLVVAQDILESDFETASERCAPDVRAMCEAPNPATDVVKTCEKIDSLPDQNERSAQ</sequence>
<dbReference type="EMBL" id="CP043506">
    <property type="protein sequence ID" value="QEO17012.1"/>
    <property type="molecule type" value="Genomic_DNA"/>
</dbReference>
<dbReference type="PROSITE" id="PS51257">
    <property type="entry name" value="PROKAR_LIPOPROTEIN"/>
    <property type="match status" value="1"/>
</dbReference>
<proteinExistence type="predicted"/>
<evidence type="ECO:0000313" key="3">
    <source>
        <dbReference type="Proteomes" id="UP000324536"/>
    </source>
</evidence>
<name>A0A5C1YQD6_9PROT</name>
<keyword evidence="3" id="KW-1185">Reference proteome</keyword>
<evidence type="ECO:0000313" key="2">
    <source>
        <dbReference type="EMBL" id="QEO17012.1"/>
    </source>
</evidence>
<dbReference type="AlphaFoldDB" id="A0A5C1YQD6"/>
<keyword evidence="1" id="KW-0732">Signal</keyword>
<feature type="signal peptide" evidence="1">
    <location>
        <begin position="1"/>
        <end position="26"/>
    </location>
</feature>
<dbReference type="Proteomes" id="UP000324536">
    <property type="component" value="Chromosome"/>
</dbReference>
<dbReference type="KEGG" id="acek:FLP30_04030"/>
<reference evidence="2 3" key="1">
    <citation type="submission" date="2019-09" db="EMBL/GenBank/DDBJ databases">
        <title>Genome sequencing of strain KACC 21233.</title>
        <authorList>
            <person name="Heo J."/>
            <person name="Kim S.-J."/>
            <person name="Kim J.-S."/>
            <person name="Hong S.-B."/>
            <person name="Kwon S.-W."/>
        </authorList>
    </citation>
    <scope>NUCLEOTIDE SEQUENCE [LARGE SCALE GENOMIC DNA]</scope>
    <source>
        <strain evidence="2 3">KACC 21233</strain>
    </source>
</reference>
<gene>
    <name evidence="2" type="ORF">FLP30_04030</name>
</gene>
<protein>
    <recommendedName>
        <fullName evidence="4">Secreted protein</fullName>
    </recommendedName>
</protein>
<evidence type="ECO:0008006" key="4">
    <source>
        <dbReference type="Google" id="ProtNLM"/>
    </source>
</evidence>